<accession>A0ABW9DED1</accession>
<name>A0ABW9DED1_9BURK</name>
<dbReference type="Proteomes" id="UP001629367">
    <property type="component" value="Unassembled WGS sequence"/>
</dbReference>
<dbReference type="EMBL" id="JAQQBZ010000023">
    <property type="protein sequence ID" value="MFM0596656.1"/>
    <property type="molecule type" value="Genomic_DNA"/>
</dbReference>
<protein>
    <submittedName>
        <fullName evidence="1">Uncharacterized protein</fullName>
    </submittedName>
</protein>
<evidence type="ECO:0000313" key="2">
    <source>
        <dbReference type="Proteomes" id="UP001629367"/>
    </source>
</evidence>
<evidence type="ECO:0000313" key="1">
    <source>
        <dbReference type="EMBL" id="MFM0596656.1"/>
    </source>
</evidence>
<keyword evidence="2" id="KW-1185">Reference proteome</keyword>
<proteinExistence type="predicted"/>
<sequence length="309" mass="35678">MATPLNVGVIQNYKSYWATHFYAVLQCLHSHRTLNYTPTALAYYPSWKLRDLRADLPFNFFHQIESYLQNWGFQYFMSVFLNYKMSSDIVDQLIGRLSRLYNIQLLNRHIGYRFFLAGSDSILSEGLLDEFTEVFPLQLNGNRSNAQHLAQQSDLCLVLSFPIPYARLAIFGEVEGLHGHSLSNESYWKEKLPFCVITIGVIEGAGKNVYISDTFINNIPRVNLVFERKHPVVQDFLKVLNFMRVLFSEGGGTKMRSGDEEFDFFFNKVRQHWDKNTVELIDDLRTYCNDGELMGVAPKPIAIITDIQA</sequence>
<comment type="caution">
    <text evidence="1">The sequence shown here is derived from an EMBL/GenBank/DDBJ whole genome shotgun (WGS) entry which is preliminary data.</text>
</comment>
<gene>
    <name evidence="1" type="ORF">PQQ68_26860</name>
</gene>
<organism evidence="1 2">
    <name type="scientific">Paraburkholderia dilworthii</name>
    <dbReference type="NCBI Taxonomy" id="948106"/>
    <lineage>
        <taxon>Bacteria</taxon>
        <taxon>Pseudomonadati</taxon>
        <taxon>Pseudomonadota</taxon>
        <taxon>Betaproteobacteria</taxon>
        <taxon>Burkholderiales</taxon>
        <taxon>Burkholderiaceae</taxon>
        <taxon>Paraburkholderia</taxon>
    </lineage>
</organism>
<dbReference type="RefSeq" id="WP_408216823.1">
    <property type="nucleotide sequence ID" value="NZ_JAQQBZ010000023.1"/>
</dbReference>
<reference evidence="1 2" key="1">
    <citation type="journal article" date="2024" name="Chem. Sci.">
        <title>Discovery of megapolipeptins by genome mining of a Burkholderiales bacteria collection.</title>
        <authorList>
            <person name="Paulo B.S."/>
            <person name="Recchia M.J.J."/>
            <person name="Lee S."/>
            <person name="Fergusson C.H."/>
            <person name="Romanowski S.B."/>
            <person name="Hernandez A."/>
            <person name="Krull N."/>
            <person name="Liu D.Y."/>
            <person name="Cavanagh H."/>
            <person name="Bos A."/>
            <person name="Gray C.A."/>
            <person name="Murphy B.T."/>
            <person name="Linington R.G."/>
            <person name="Eustaquio A.S."/>
        </authorList>
    </citation>
    <scope>NUCLEOTIDE SEQUENCE [LARGE SCALE GENOMIC DNA]</scope>
    <source>
        <strain evidence="1 2">RL17-335-BIF-A</strain>
    </source>
</reference>